<dbReference type="AlphaFoldDB" id="A0AAF3J4K6"/>
<proteinExistence type="predicted"/>
<dbReference type="WBParaSite" id="MBELARI_LOCUS15804">
    <property type="protein sequence ID" value="MBELARI_LOCUS15804"/>
    <property type="gene ID" value="MBELARI_LOCUS15804"/>
</dbReference>
<dbReference type="Proteomes" id="UP000887575">
    <property type="component" value="Unassembled WGS sequence"/>
</dbReference>
<reference evidence="2" key="1">
    <citation type="submission" date="2024-02" db="UniProtKB">
        <authorList>
            <consortium name="WormBaseParasite"/>
        </authorList>
    </citation>
    <scope>IDENTIFICATION</scope>
</reference>
<evidence type="ECO:0000313" key="1">
    <source>
        <dbReference type="Proteomes" id="UP000887575"/>
    </source>
</evidence>
<sequence length="75" mass="8258">MSDIYRAPPAELIASIGAFCKAHKIGARLCETRSPDLLHEFIELVGTGEAVMQLRNSNQLVMTMTLSSFFKSSLL</sequence>
<evidence type="ECO:0000313" key="2">
    <source>
        <dbReference type="WBParaSite" id="MBELARI_LOCUS15804"/>
    </source>
</evidence>
<name>A0AAF3J4K6_9BILA</name>
<organism evidence="1 2">
    <name type="scientific">Mesorhabditis belari</name>
    <dbReference type="NCBI Taxonomy" id="2138241"/>
    <lineage>
        <taxon>Eukaryota</taxon>
        <taxon>Metazoa</taxon>
        <taxon>Ecdysozoa</taxon>
        <taxon>Nematoda</taxon>
        <taxon>Chromadorea</taxon>
        <taxon>Rhabditida</taxon>
        <taxon>Rhabditina</taxon>
        <taxon>Rhabditomorpha</taxon>
        <taxon>Rhabditoidea</taxon>
        <taxon>Rhabditidae</taxon>
        <taxon>Mesorhabditinae</taxon>
        <taxon>Mesorhabditis</taxon>
    </lineage>
</organism>
<accession>A0AAF3J4K6</accession>
<keyword evidence="1" id="KW-1185">Reference proteome</keyword>
<protein>
    <submittedName>
        <fullName evidence="2">Uncharacterized protein</fullName>
    </submittedName>
</protein>